<dbReference type="InterPro" id="IPR041577">
    <property type="entry name" value="RT_RNaseH_2"/>
</dbReference>
<evidence type="ECO:0000256" key="10">
    <source>
        <dbReference type="ARBA" id="ARBA00022918"/>
    </source>
</evidence>
<evidence type="ECO:0000313" key="16">
    <source>
        <dbReference type="EnsemblMetazoa" id="AALFPA23_011676.P16588"/>
    </source>
</evidence>
<evidence type="ECO:0000256" key="5">
    <source>
        <dbReference type="ARBA" id="ARBA00022759"/>
    </source>
</evidence>
<evidence type="ECO:0000313" key="17">
    <source>
        <dbReference type="Proteomes" id="UP000069940"/>
    </source>
</evidence>
<dbReference type="InterPro" id="IPR001969">
    <property type="entry name" value="Aspartic_peptidase_AS"/>
</dbReference>
<reference evidence="16" key="2">
    <citation type="submission" date="2025-05" db="UniProtKB">
        <authorList>
            <consortium name="EnsemblMetazoa"/>
        </authorList>
    </citation>
    <scope>IDENTIFICATION</scope>
    <source>
        <strain evidence="16">Foshan</strain>
    </source>
</reference>
<keyword evidence="17" id="KW-1185">Reference proteome</keyword>
<keyword evidence="5" id="KW-0255">Endonuclease</keyword>
<dbReference type="SUPFAM" id="SSF50630">
    <property type="entry name" value="Acid proteases"/>
    <property type="match status" value="1"/>
</dbReference>
<dbReference type="Gene3D" id="3.30.70.270">
    <property type="match status" value="2"/>
</dbReference>
<dbReference type="InterPro" id="IPR050951">
    <property type="entry name" value="Retrovirus_Pol_polyprotein"/>
</dbReference>
<keyword evidence="2" id="KW-0808">Transferase</keyword>
<keyword evidence="6" id="KW-0378">Hydrolase</keyword>
<dbReference type="PANTHER" id="PTHR37984">
    <property type="entry name" value="PROTEIN CBG26694"/>
    <property type="match status" value="1"/>
</dbReference>
<protein>
    <recommendedName>
        <fullName evidence="1">RNA-directed DNA polymerase</fullName>
        <ecNumber evidence="1">2.7.7.49</ecNumber>
    </recommendedName>
</protein>
<organism evidence="16 17">
    <name type="scientific">Aedes albopictus</name>
    <name type="common">Asian tiger mosquito</name>
    <name type="synonym">Stegomyia albopicta</name>
    <dbReference type="NCBI Taxonomy" id="7160"/>
    <lineage>
        <taxon>Eukaryota</taxon>
        <taxon>Metazoa</taxon>
        <taxon>Ecdysozoa</taxon>
        <taxon>Arthropoda</taxon>
        <taxon>Hexapoda</taxon>
        <taxon>Insecta</taxon>
        <taxon>Pterygota</taxon>
        <taxon>Neoptera</taxon>
        <taxon>Endopterygota</taxon>
        <taxon>Diptera</taxon>
        <taxon>Nematocera</taxon>
        <taxon>Culicoidea</taxon>
        <taxon>Culicidae</taxon>
        <taxon>Culicinae</taxon>
        <taxon>Aedini</taxon>
        <taxon>Aedes</taxon>
        <taxon>Stegomyia</taxon>
    </lineage>
</organism>
<dbReference type="Gene3D" id="1.10.340.70">
    <property type="match status" value="1"/>
</dbReference>
<feature type="domain" description="Reverse transcriptase" evidence="14">
    <location>
        <begin position="253"/>
        <end position="431"/>
    </location>
</feature>
<keyword evidence="4" id="KW-0540">Nuclease</keyword>
<proteinExistence type="predicted"/>
<keyword evidence="3" id="KW-0548">Nucleotidyltransferase</keyword>
<dbReference type="SUPFAM" id="SSF53098">
    <property type="entry name" value="Ribonuclease H-like"/>
    <property type="match status" value="1"/>
</dbReference>
<evidence type="ECO:0000256" key="6">
    <source>
        <dbReference type="ARBA" id="ARBA00022801"/>
    </source>
</evidence>
<dbReference type="Gene3D" id="3.30.420.10">
    <property type="entry name" value="Ribonuclease H-like superfamily/Ribonuclease H"/>
    <property type="match status" value="1"/>
</dbReference>
<evidence type="ECO:0000259" key="13">
    <source>
        <dbReference type="PROSITE" id="PS50158"/>
    </source>
</evidence>
<feature type="compositionally biased region" description="Polar residues" evidence="12">
    <location>
        <begin position="1082"/>
        <end position="1117"/>
    </location>
</feature>
<dbReference type="InterPro" id="IPR041588">
    <property type="entry name" value="Integrase_H2C2"/>
</dbReference>
<dbReference type="InterPro" id="IPR012337">
    <property type="entry name" value="RNaseH-like_sf"/>
</dbReference>
<dbReference type="Proteomes" id="UP000069940">
    <property type="component" value="Unassembled WGS sequence"/>
</dbReference>
<keyword evidence="8" id="KW-0694">RNA-binding</keyword>
<evidence type="ECO:0000256" key="12">
    <source>
        <dbReference type="SAM" id="MobiDB-lite"/>
    </source>
</evidence>
<keyword evidence="9" id="KW-0229">DNA integration</keyword>
<keyword evidence="11" id="KW-0479">Metal-binding</keyword>
<keyword evidence="10" id="KW-0695">RNA-directed DNA polymerase</keyword>
<evidence type="ECO:0000256" key="3">
    <source>
        <dbReference type="ARBA" id="ARBA00022695"/>
    </source>
</evidence>
<dbReference type="PROSITE" id="PS50994">
    <property type="entry name" value="INTEGRASE"/>
    <property type="match status" value="1"/>
</dbReference>
<dbReference type="CDD" id="cd09274">
    <property type="entry name" value="RNase_HI_RT_Ty3"/>
    <property type="match status" value="1"/>
</dbReference>
<dbReference type="Pfam" id="PF17919">
    <property type="entry name" value="RT_RNaseH_2"/>
    <property type="match status" value="1"/>
</dbReference>
<dbReference type="RefSeq" id="XP_062715798.1">
    <property type="nucleotide sequence ID" value="XM_062859814.1"/>
</dbReference>
<dbReference type="Pfam" id="PF00665">
    <property type="entry name" value="rve"/>
    <property type="match status" value="1"/>
</dbReference>
<evidence type="ECO:0000256" key="4">
    <source>
        <dbReference type="ARBA" id="ARBA00022722"/>
    </source>
</evidence>
<dbReference type="Gene3D" id="3.10.20.370">
    <property type="match status" value="1"/>
</dbReference>
<keyword evidence="7" id="KW-0460">Magnesium</keyword>
<dbReference type="EnsemblMetazoa" id="AALFPA23_011676.R16588">
    <property type="protein sequence ID" value="AALFPA23_011676.P16588"/>
    <property type="gene ID" value="AALFPA23_011676"/>
</dbReference>
<dbReference type="InterPro" id="IPR043502">
    <property type="entry name" value="DNA/RNA_pol_sf"/>
</dbReference>
<dbReference type="PROSITE" id="PS50878">
    <property type="entry name" value="RT_POL"/>
    <property type="match status" value="1"/>
</dbReference>
<feature type="domain" description="Integrase catalytic" evidence="15">
    <location>
        <begin position="809"/>
        <end position="964"/>
    </location>
</feature>
<dbReference type="EnsemblMetazoa" id="AALFPA23_011676.R16587">
    <property type="protein sequence ID" value="AALFPA23_011676.P16587"/>
    <property type="gene ID" value="AALFPA23_011676"/>
</dbReference>
<accession>A0ABM1YS55</accession>
<dbReference type="RefSeq" id="XP_062715799.1">
    <property type="nucleotide sequence ID" value="XM_062859815.1"/>
</dbReference>
<keyword evidence="11" id="KW-0862">Zinc</keyword>
<dbReference type="InterPro" id="IPR001878">
    <property type="entry name" value="Znf_CCHC"/>
</dbReference>
<keyword evidence="11" id="KW-0863">Zinc-finger</keyword>
<dbReference type="PANTHER" id="PTHR37984:SF11">
    <property type="entry name" value="INTEGRASE CATALYTIC DOMAIN-CONTAINING PROTEIN"/>
    <property type="match status" value="1"/>
</dbReference>
<dbReference type="PROSITE" id="PS00141">
    <property type="entry name" value="ASP_PROTEASE"/>
    <property type="match status" value="1"/>
</dbReference>
<dbReference type="InterPro" id="IPR036397">
    <property type="entry name" value="RNaseH_sf"/>
</dbReference>
<feature type="region of interest" description="Disordered" evidence="12">
    <location>
        <begin position="1079"/>
        <end position="1141"/>
    </location>
</feature>
<dbReference type="PROSITE" id="PS50158">
    <property type="entry name" value="ZF_CCHC"/>
    <property type="match status" value="1"/>
</dbReference>
<evidence type="ECO:0000256" key="2">
    <source>
        <dbReference type="ARBA" id="ARBA00022679"/>
    </source>
</evidence>
<dbReference type="Pfam" id="PF17921">
    <property type="entry name" value="Integrase_H2C2"/>
    <property type="match status" value="1"/>
</dbReference>
<dbReference type="SUPFAM" id="SSF56672">
    <property type="entry name" value="DNA/RNA polymerases"/>
    <property type="match status" value="1"/>
</dbReference>
<evidence type="ECO:0000259" key="15">
    <source>
        <dbReference type="PROSITE" id="PS50994"/>
    </source>
</evidence>
<evidence type="ECO:0000256" key="8">
    <source>
        <dbReference type="ARBA" id="ARBA00022884"/>
    </source>
</evidence>
<dbReference type="Pfam" id="PF00078">
    <property type="entry name" value="RVT_1"/>
    <property type="match status" value="1"/>
</dbReference>
<reference evidence="17" key="1">
    <citation type="journal article" date="2015" name="Proc. Natl. Acad. Sci. U.S.A.">
        <title>Genome sequence of the Asian Tiger mosquito, Aedes albopictus, reveals insights into its biology, genetics, and evolution.</title>
        <authorList>
            <person name="Chen X.G."/>
            <person name="Jiang X."/>
            <person name="Gu J."/>
            <person name="Xu M."/>
            <person name="Wu Y."/>
            <person name="Deng Y."/>
            <person name="Zhang C."/>
            <person name="Bonizzoni M."/>
            <person name="Dermauw W."/>
            <person name="Vontas J."/>
            <person name="Armbruster P."/>
            <person name="Huang X."/>
            <person name="Yang Y."/>
            <person name="Zhang H."/>
            <person name="He W."/>
            <person name="Peng H."/>
            <person name="Liu Y."/>
            <person name="Wu K."/>
            <person name="Chen J."/>
            <person name="Lirakis M."/>
            <person name="Topalis P."/>
            <person name="Van Leeuwen T."/>
            <person name="Hall A.B."/>
            <person name="Jiang X."/>
            <person name="Thorpe C."/>
            <person name="Mueller R.L."/>
            <person name="Sun C."/>
            <person name="Waterhouse R.M."/>
            <person name="Yan G."/>
            <person name="Tu Z.J."/>
            <person name="Fang X."/>
            <person name="James A.A."/>
        </authorList>
    </citation>
    <scope>NUCLEOTIDE SEQUENCE [LARGE SCALE GENOMIC DNA]</scope>
    <source>
        <strain evidence="17">Foshan</strain>
    </source>
</reference>
<feature type="domain" description="CCHC-type" evidence="13">
    <location>
        <begin position="18"/>
        <end position="32"/>
    </location>
</feature>
<evidence type="ECO:0000256" key="9">
    <source>
        <dbReference type="ARBA" id="ARBA00022908"/>
    </source>
</evidence>
<evidence type="ECO:0000256" key="7">
    <source>
        <dbReference type="ARBA" id="ARBA00022842"/>
    </source>
</evidence>
<dbReference type="InterPro" id="IPR043128">
    <property type="entry name" value="Rev_trsase/Diguanyl_cyclase"/>
</dbReference>
<dbReference type="InterPro" id="IPR021109">
    <property type="entry name" value="Peptidase_aspartic_dom_sf"/>
</dbReference>
<evidence type="ECO:0000256" key="1">
    <source>
        <dbReference type="ARBA" id="ARBA00012493"/>
    </source>
</evidence>
<dbReference type="GeneID" id="134291705"/>
<dbReference type="InterPro" id="IPR001584">
    <property type="entry name" value="Integrase_cat-core"/>
</dbReference>
<dbReference type="EC" id="2.7.7.49" evidence="1"/>
<sequence length="1141" mass="130081">MKCGRLHGPKQCKAFRAKCYSCGKVGHYAEYCHTPRNTNASDHTNGVKAEAERINQLITQKPGLQKSFTDPRLVDCLIGTEPVQFLIDSGATVNTITVASWNRIKKNCRSVIHDLVAYPEEILKACGQENSLDVECSFWAYIGVPNQRKLQLAKFFVIKGTQLALLGFETSQKLDLVRVGLPLEMGEGCNRQKYAAFNLTAETREFPKVRSDPIKFRIDESVTPRQIIRYNIPKAFESATIDRLRTMELKGIIERADKEHDIITHVSPLVLVPKGTNDFRIVIDYRAVNKAIIREPYPMPSLEKIWSDIPKGTMFFTKLDLKDAYFHVELHESVRHFTTFMTANGLMRFKRLPFGLSCAPEHFQRVMERILIRCKNVIVYLDDILVYGSTIEELEANVLAVKAALYENNLTINEKKSMYNQESVEFLGFTIDGSGILPAKQKISDIKAFGRPKNVSEVRSFLGMMTFISPFIRNFAHKTKPLRDLLSADSKFEWDDERQNAFDALKDAAENDLTKRGYFDEKDNTVLYTDASPWGIGGVLVQESGGMVNRRIIACASKSLTAAECRYPQLHREALAIIWSMERFAYYLLGRKFTLRCDSEALMFMTKANGKDVGKRILSRAEGWMMRMDHYCFEFEHVSGKDNIADAASRIGNTRNDPQFGMDKEPHELCSVTADTSIINNHLLALTTAEVKESLAKDDELQSVIRWLKNTAQWPEQIARYQAFQNDMYVHGSLLMKLEKMVLPSVLRARALRLAHRGHPGMSTMKNFLRQGLWWPGMDRQVEDFVRSCPECQLVTSVSRPLPITMTELPKNPWDYVSMDFSTASDVCSWKALVLTDNYSRFLVALPMDKTDTDAVKKALQRVFNTYYLPKTMKADNGPPFNSTELKTWLQNEWGVKLIHSTPLNPTENGLVERSMKGINKISAIARLGKKNWKDALADYVAAYNSWPHHVTKIPPAELMFGRTVRSLLPDIRTDSQQIMDEELRDRDQAAKFKRNAKEDVRRKASELNIKVGDIVLVSQPKRDKTDTQYKNAFHEVIKITGAGRVTIKDLTTQKVYERNVKFLKKFVEPQMILGEEEDLGSQVSQDVQQELNESTIDPTPVATGSSSSKDSNTEDQPLSKRRNTREIKRPQRYLNTVHDN</sequence>
<dbReference type="Gene3D" id="3.10.10.10">
    <property type="entry name" value="HIV Type 1 Reverse Transcriptase, subunit A, domain 1"/>
    <property type="match status" value="1"/>
</dbReference>
<name>A0ABM1YS55_AEDAL</name>
<evidence type="ECO:0000256" key="11">
    <source>
        <dbReference type="PROSITE-ProRule" id="PRU00047"/>
    </source>
</evidence>
<dbReference type="CDD" id="cd01647">
    <property type="entry name" value="RT_LTR"/>
    <property type="match status" value="1"/>
</dbReference>
<dbReference type="InterPro" id="IPR000477">
    <property type="entry name" value="RT_dom"/>
</dbReference>
<evidence type="ECO:0000259" key="14">
    <source>
        <dbReference type="PROSITE" id="PS50878"/>
    </source>
</evidence>